<dbReference type="AlphaFoldDB" id="A0A0E0H8U5"/>
<name>A0A0E0H8U5_ORYNI</name>
<protein>
    <submittedName>
        <fullName evidence="2">Uncharacterized protein</fullName>
    </submittedName>
</protein>
<reference evidence="2" key="2">
    <citation type="submission" date="2018-04" db="EMBL/GenBank/DDBJ databases">
        <title>OnivRS2 (Oryza nivara Reference Sequence Version 2).</title>
        <authorList>
            <person name="Zhang J."/>
            <person name="Kudrna D."/>
            <person name="Lee S."/>
            <person name="Talag J."/>
            <person name="Rajasekar S."/>
            <person name="Welchert J."/>
            <person name="Hsing Y.-I."/>
            <person name="Wing R.A."/>
        </authorList>
    </citation>
    <scope>NUCLEOTIDE SEQUENCE [LARGE SCALE GENOMIC DNA]</scope>
    <source>
        <strain evidence="2">SL10</strain>
    </source>
</reference>
<feature type="region of interest" description="Disordered" evidence="1">
    <location>
        <begin position="89"/>
        <end position="139"/>
    </location>
</feature>
<proteinExistence type="predicted"/>
<dbReference type="OMA" id="QRMCLWN"/>
<dbReference type="HOGENOM" id="CLU_127332_0_0_1"/>
<evidence type="ECO:0000313" key="2">
    <source>
        <dbReference type="EnsemblPlants" id="ONIVA05G01700.1"/>
    </source>
</evidence>
<evidence type="ECO:0000256" key="1">
    <source>
        <dbReference type="SAM" id="MobiDB-lite"/>
    </source>
</evidence>
<dbReference type="Gramene" id="ONIVA05G01700.1">
    <property type="protein sequence ID" value="ONIVA05G01700.1"/>
    <property type="gene ID" value="ONIVA05G01700"/>
</dbReference>
<dbReference type="Proteomes" id="UP000006591">
    <property type="component" value="Chromosome 5"/>
</dbReference>
<organism evidence="2">
    <name type="scientific">Oryza nivara</name>
    <name type="common">Indian wild rice</name>
    <name type="synonym">Oryza sativa f. spontanea</name>
    <dbReference type="NCBI Taxonomy" id="4536"/>
    <lineage>
        <taxon>Eukaryota</taxon>
        <taxon>Viridiplantae</taxon>
        <taxon>Streptophyta</taxon>
        <taxon>Embryophyta</taxon>
        <taxon>Tracheophyta</taxon>
        <taxon>Spermatophyta</taxon>
        <taxon>Magnoliopsida</taxon>
        <taxon>Liliopsida</taxon>
        <taxon>Poales</taxon>
        <taxon>Poaceae</taxon>
        <taxon>BOP clade</taxon>
        <taxon>Oryzoideae</taxon>
        <taxon>Oryzeae</taxon>
        <taxon>Oryzinae</taxon>
        <taxon>Oryza</taxon>
    </lineage>
</organism>
<keyword evidence="3" id="KW-1185">Reference proteome</keyword>
<sequence length="182" mass="21169">MSACDREREVSFASFGLKEQRQRMCLWNVPMMECFLWVQEQRQRMCLWNVPIIEREVGVCLLWVQEQRQRIGKSVFASKNLWFKSNGSSNGVRKDEAAAAEREQQRSNDSGERYYGHQQQEVLRPPAAGRGRTTTKVRSSDYDDANYYGAVWYAKRDIDRASEFIDRVHRGMLTDASGEQDG</sequence>
<reference evidence="2" key="1">
    <citation type="submission" date="2015-04" db="UniProtKB">
        <authorList>
            <consortium name="EnsemblPlants"/>
        </authorList>
    </citation>
    <scope>IDENTIFICATION</scope>
    <source>
        <strain evidence="2">SL10</strain>
    </source>
</reference>
<feature type="compositionally biased region" description="Basic and acidic residues" evidence="1">
    <location>
        <begin position="92"/>
        <end position="115"/>
    </location>
</feature>
<dbReference type="EnsemblPlants" id="ONIVA05G01700.1">
    <property type="protein sequence ID" value="ONIVA05G01700.1"/>
    <property type="gene ID" value="ONIVA05G01700"/>
</dbReference>
<accession>A0A0E0H8U5</accession>
<evidence type="ECO:0000313" key="3">
    <source>
        <dbReference type="Proteomes" id="UP000006591"/>
    </source>
</evidence>